<feature type="non-terminal residue" evidence="2">
    <location>
        <position position="150"/>
    </location>
</feature>
<feature type="compositionally biased region" description="Basic residues" evidence="1">
    <location>
        <begin position="54"/>
        <end position="66"/>
    </location>
</feature>
<protein>
    <submittedName>
        <fullName evidence="2">Uncharacterized protein</fullName>
    </submittedName>
</protein>
<feature type="region of interest" description="Disordered" evidence="1">
    <location>
        <begin position="1"/>
        <end position="150"/>
    </location>
</feature>
<feature type="non-terminal residue" evidence="2">
    <location>
        <position position="1"/>
    </location>
</feature>
<accession>A0A6J4VEA3</accession>
<feature type="compositionally biased region" description="Low complexity" evidence="1">
    <location>
        <begin position="44"/>
        <end position="53"/>
    </location>
</feature>
<evidence type="ECO:0000313" key="2">
    <source>
        <dbReference type="EMBL" id="CAA9573787.1"/>
    </source>
</evidence>
<dbReference type="AlphaFoldDB" id="A0A6J4VEA3"/>
<reference evidence="2" key="1">
    <citation type="submission" date="2020-02" db="EMBL/GenBank/DDBJ databases">
        <authorList>
            <person name="Meier V. D."/>
        </authorList>
    </citation>
    <scope>NUCLEOTIDE SEQUENCE</scope>
    <source>
        <strain evidence="2">AVDCRST_MAG59</strain>
    </source>
</reference>
<gene>
    <name evidence="2" type="ORF">AVDCRST_MAG59-3872</name>
</gene>
<proteinExistence type="predicted"/>
<name>A0A6J4VEA3_9BACT</name>
<evidence type="ECO:0000256" key="1">
    <source>
        <dbReference type="SAM" id="MobiDB-lite"/>
    </source>
</evidence>
<organism evidence="2">
    <name type="scientific">uncultured Thermomicrobiales bacterium</name>
    <dbReference type="NCBI Taxonomy" id="1645740"/>
    <lineage>
        <taxon>Bacteria</taxon>
        <taxon>Pseudomonadati</taxon>
        <taxon>Thermomicrobiota</taxon>
        <taxon>Thermomicrobia</taxon>
        <taxon>Thermomicrobiales</taxon>
        <taxon>environmental samples</taxon>
    </lineage>
</organism>
<sequence length="150" mass="16195">GRALPAPEVRPHRRGRRLDRRPPRARGDHRPAGPCRRGRRPRRNAAPEPVLRAGGRRPGGRRRAARRVGDGRPGRLGIRLPLGRLGSGRVRRLDASRGSPDPPRWRGGGRVGARRSAPGSAPESAGDLERGQPARPGLGRLGDGLQTHAL</sequence>
<dbReference type="EMBL" id="CADCWF010000276">
    <property type="protein sequence ID" value="CAA9573787.1"/>
    <property type="molecule type" value="Genomic_DNA"/>
</dbReference>
<feature type="compositionally biased region" description="Basic and acidic residues" evidence="1">
    <location>
        <begin position="20"/>
        <end position="31"/>
    </location>
</feature>
<feature type="compositionally biased region" description="Low complexity" evidence="1">
    <location>
        <begin position="75"/>
        <end position="88"/>
    </location>
</feature>